<sequence length="81" mass="9429">MASKEDLADWLVEALRDLGGSAKIVPICEYVWKHHEYDLKESPKGLFFTWQYDIRWAAKNLRDRGVMKPAHISPNGVWELT</sequence>
<dbReference type="RefSeq" id="WP_338600433.1">
    <property type="nucleotide sequence ID" value="NZ_AP028679.1"/>
</dbReference>
<name>A0AAU9EP87_9BACT</name>
<dbReference type="EMBL" id="AP028679">
    <property type="protein sequence ID" value="BEQ15686.1"/>
    <property type="molecule type" value="Genomic_DNA"/>
</dbReference>
<evidence type="ECO:0008006" key="3">
    <source>
        <dbReference type="Google" id="ProtNLM"/>
    </source>
</evidence>
<organism evidence="1 2">
    <name type="scientific">Desulfoferula mesophila</name>
    <dbReference type="NCBI Taxonomy" id="3058419"/>
    <lineage>
        <taxon>Bacteria</taxon>
        <taxon>Pseudomonadati</taxon>
        <taxon>Thermodesulfobacteriota</taxon>
        <taxon>Desulfarculia</taxon>
        <taxon>Desulfarculales</taxon>
        <taxon>Desulfarculaceae</taxon>
        <taxon>Desulfoferula</taxon>
    </lineage>
</organism>
<reference evidence="2" key="1">
    <citation type="journal article" date="2023" name="Arch. Microbiol.">
        <title>Desulfoferula mesophilus gen. nov. sp. nov., a mesophilic sulfate-reducing bacterium isolated from a brackish lake sediment.</title>
        <authorList>
            <person name="Watanabe T."/>
            <person name="Yabe T."/>
            <person name="Tsuji J.M."/>
            <person name="Fukui M."/>
        </authorList>
    </citation>
    <scope>NUCLEOTIDE SEQUENCE [LARGE SCALE GENOMIC DNA]</scope>
    <source>
        <strain evidence="2">12FAK</strain>
    </source>
</reference>
<proteinExistence type="predicted"/>
<accession>A0AAU9EP87</accession>
<evidence type="ECO:0000313" key="2">
    <source>
        <dbReference type="Proteomes" id="UP001366166"/>
    </source>
</evidence>
<dbReference type="AlphaFoldDB" id="A0AAU9EP87"/>
<protein>
    <recommendedName>
        <fullName evidence="3">Restriction system protein Mrr-like N-terminal domain-containing protein</fullName>
    </recommendedName>
</protein>
<gene>
    <name evidence="1" type="ORF">FAK_27520</name>
</gene>
<dbReference type="KEGG" id="dmp:FAK_27520"/>
<dbReference type="Proteomes" id="UP001366166">
    <property type="component" value="Chromosome"/>
</dbReference>
<evidence type="ECO:0000313" key="1">
    <source>
        <dbReference type="EMBL" id="BEQ15686.1"/>
    </source>
</evidence>
<keyword evidence="2" id="KW-1185">Reference proteome</keyword>